<feature type="region of interest" description="Disordered" evidence="4">
    <location>
        <begin position="763"/>
        <end position="814"/>
    </location>
</feature>
<dbReference type="PROSITE" id="PS50885">
    <property type="entry name" value="HAMP"/>
    <property type="match status" value="1"/>
</dbReference>
<proteinExistence type="inferred from homology"/>
<dbReference type="Gene3D" id="1.10.287.950">
    <property type="entry name" value="Methyl-accepting chemotaxis protein"/>
    <property type="match status" value="1"/>
</dbReference>
<comment type="similarity">
    <text evidence="2">Belongs to the methyl-accepting chemotaxis (MCP) protein family.</text>
</comment>
<evidence type="ECO:0000313" key="8">
    <source>
        <dbReference type="EMBL" id="UVE50657.1"/>
    </source>
</evidence>
<dbReference type="Gene3D" id="6.10.250.1910">
    <property type="match status" value="1"/>
</dbReference>
<dbReference type="SUPFAM" id="SSF158472">
    <property type="entry name" value="HAMP domain-like"/>
    <property type="match status" value="1"/>
</dbReference>
<dbReference type="PROSITE" id="PS50111">
    <property type="entry name" value="CHEMOTAXIS_TRANSDUC_2"/>
    <property type="match status" value="1"/>
</dbReference>
<protein>
    <submittedName>
        <fullName evidence="8">Methyl-accepting chemotaxis protein</fullName>
    </submittedName>
</protein>
<dbReference type="InterPro" id="IPR004089">
    <property type="entry name" value="MCPsignal_dom"/>
</dbReference>
<dbReference type="PRINTS" id="PR00260">
    <property type="entry name" value="CHEMTRNSDUCR"/>
</dbReference>
<dbReference type="InterPro" id="IPR004090">
    <property type="entry name" value="Chemotax_Me-accpt_rcpt"/>
</dbReference>
<dbReference type="PANTHER" id="PTHR32089:SF112">
    <property type="entry name" value="LYSOZYME-LIKE PROTEIN-RELATED"/>
    <property type="match status" value="1"/>
</dbReference>
<dbReference type="Pfam" id="PF00015">
    <property type="entry name" value="MCPsignal"/>
    <property type="match status" value="1"/>
</dbReference>
<dbReference type="CDD" id="cd11386">
    <property type="entry name" value="MCP_signal"/>
    <property type="match status" value="1"/>
</dbReference>
<feature type="transmembrane region" description="Helical" evidence="5">
    <location>
        <begin position="45"/>
        <end position="64"/>
    </location>
</feature>
<accession>A0ABY5RGG2</accession>
<evidence type="ECO:0000313" key="9">
    <source>
        <dbReference type="Proteomes" id="UP001058330"/>
    </source>
</evidence>
<sequence length="814" mass="86725">MRERWSSLWSEPMPDAIRAVGERIRQAAPSSVVPRVIRRTYARKFFAAVLVAMVVMAGVGFATYTQVQGTLDDQVEQQLTSTAELQADGIEAWVESKRTETKSISSAWQFQPGNEQAASSFLFQRSSALGQQDITAIHYVDYSTGEIRESTASSLEGKTVSEVGLPWGDLSENINPEPDRVYVSSKTFASPIDDEASFVLASKPPENAEAAVLVTVSLPDRIAATEQTMAGSQTTLYGASGSPVVSTAENGTIAVPTESVTNGTVLDKPGDHVVAYTPVEGVEWTLSTAVPAATAYSVRDSVGGGLLLTILAAIGSLGAVAVFVGRRTTHRLSELTRRAEEMSDGNLDVDLETESIDEFGTLYDSFDEMRGSLKQTLDETEALNTHLETKAEEYRRVMEQCAAGDIVCRMDPDSESEAMADIARTYNETMDELGGVIADAQAFSDSVAEASAETSASVADVTETSETVSESMATILDDIVEQDDHLDDVTERMNDFSATIQEVTASASEVADRAAAASERGEYSRDAASDAIAELRAIESATENTVEQVEELESVIEEIESVVGFIDQIASQTHILALNASIEAARAGEAGEGFAVVADEVKDLAEETQEATGEIDSAIDRVREQTDETATDIRQTRTRVGEGSETIEAAMEAIDTIVDDVEETADGIQEIRRATERQAHATTEVVSMVEDVSEISERTSESAQDVTAATEAQTASLDAVSERVDDLSSRASDLRSALDRFDVATGGDAQATDAHSLVPADEIEPSLKGHEHATDATDSQSGDTPAQTEQGGSPARPEPLAKPDGGDGGVDSDT</sequence>
<feature type="compositionally biased region" description="Basic and acidic residues" evidence="4">
    <location>
        <begin position="765"/>
        <end position="775"/>
    </location>
</feature>
<keyword evidence="5" id="KW-0472">Membrane</keyword>
<keyword evidence="5" id="KW-0812">Transmembrane</keyword>
<evidence type="ECO:0000256" key="2">
    <source>
        <dbReference type="ARBA" id="ARBA00029447"/>
    </source>
</evidence>
<evidence type="ECO:0000256" key="1">
    <source>
        <dbReference type="ARBA" id="ARBA00023224"/>
    </source>
</evidence>
<dbReference type="CDD" id="cd06225">
    <property type="entry name" value="HAMP"/>
    <property type="match status" value="1"/>
</dbReference>
<keyword evidence="9" id="KW-1185">Reference proteome</keyword>
<evidence type="ECO:0000259" key="6">
    <source>
        <dbReference type="PROSITE" id="PS50111"/>
    </source>
</evidence>
<organism evidence="8 9">
    <name type="scientific">Haloferax larsenii</name>
    <dbReference type="NCBI Taxonomy" id="302484"/>
    <lineage>
        <taxon>Archaea</taxon>
        <taxon>Methanobacteriati</taxon>
        <taxon>Methanobacteriota</taxon>
        <taxon>Stenosarchaea group</taxon>
        <taxon>Halobacteria</taxon>
        <taxon>Halobacteriales</taxon>
        <taxon>Haloferacaceae</taxon>
        <taxon>Haloferax</taxon>
    </lineage>
</organism>
<evidence type="ECO:0000256" key="3">
    <source>
        <dbReference type="PROSITE-ProRule" id="PRU00284"/>
    </source>
</evidence>
<feature type="domain" description="HAMP" evidence="7">
    <location>
        <begin position="326"/>
        <end position="378"/>
    </location>
</feature>
<dbReference type="SMART" id="SM00304">
    <property type="entry name" value="HAMP"/>
    <property type="match status" value="3"/>
</dbReference>
<reference evidence="8" key="1">
    <citation type="submission" date="2021-07" db="EMBL/GenBank/DDBJ databases">
        <title>Studies on halocins as antimicrobial molecules from haloarchaea.</title>
        <authorList>
            <person name="Kumar S."/>
            <person name="Khare S.K."/>
        </authorList>
    </citation>
    <scope>NUCLEOTIDE SEQUENCE</scope>
    <source>
        <strain evidence="8">NCIM 5678</strain>
    </source>
</reference>
<dbReference type="Pfam" id="PF00672">
    <property type="entry name" value="HAMP"/>
    <property type="match status" value="1"/>
</dbReference>
<evidence type="ECO:0000256" key="5">
    <source>
        <dbReference type="SAM" id="Phobius"/>
    </source>
</evidence>
<dbReference type="Proteomes" id="UP001058330">
    <property type="component" value="Chromosome"/>
</dbReference>
<gene>
    <name evidence="8" type="ORF">KU306_01795</name>
</gene>
<keyword evidence="5" id="KW-1133">Transmembrane helix</keyword>
<name>A0ABY5RGG2_HALLR</name>
<dbReference type="InterPro" id="IPR003660">
    <property type="entry name" value="HAMP_dom"/>
</dbReference>
<dbReference type="PANTHER" id="PTHR32089">
    <property type="entry name" value="METHYL-ACCEPTING CHEMOTAXIS PROTEIN MCPB"/>
    <property type="match status" value="1"/>
</dbReference>
<dbReference type="EMBL" id="CP078063">
    <property type="protein sequence ID" value="UVE50657.1"/>
    <property type="molecule type" value="Genomic_DNA"/>
</dbReference>
<keyword evidence="1 3" id="KW-0807">Transducer</keyword>
<feature type="domain" description="Methyl-accepting transducer" evidence="6">
    <location>
        <begin position="457"/>
        <end position="693"/>
    </location>
</feature>
<feature type="compositionally biased region" description="Polar residues" evidence="4">
    <location>
        <begin position="776"/>
        <end position="791"/>
    </location>
</feature>
<evidence type="ECO:0000259" key="7">
    <source>
        <dbReference type="PROSITE" id="PS50885"/>
    </source>
</evidence>
<evidence type="ECO:0000256" key="4">
    <source>
        <dbReference type="SAM" id="MobiDB-lite"/>
    </source>
</evidence>
<dbReference type="SUPFAM" id="SSF58104">
    <property type="entry name" value="Methyl-accepting chemotaxis protein (MCP) signaling domain"/>
    <property type="match status" value="2"/>
</dbReference>
<dbReference type="SMART" id="SM00283">
    <property type="entry name" value="MA"/>
    <property type="match status" value="1"/>
</dbReference>